<feature type="compositionally biased region" description="Polar residues" evidence="1">
    <location>
        <begin position="219"/>
        <end position="232"/>
    </location>
</feature>
<feature type="compositionally biased region" description="Basic residues" evidence="1">
    <location>
        <begin position="299"/>
        <end position="309"/>
    </location>
</feature>
<keyword evidence="2" id="KW-1185">Reference proteome</keyword>
<reference evidence="3" key="1">
    <citation type="submission" date="2022-11" db="UniProtKB">
        <authorList>
            <consortium name="WormBaseParasite"/>
        </authorList>
    </citation>
    <scope>IDENTIFICATION</scope>
</reference>
<feature type="compositionally biased region" description="Basic and acidic residues" evidence="1">
    <location>
        <begin position="1"/>
        <end position="11"/>
    </location>
</feature>
<feature type="region of interest" description="Disordered" evidence="1">
    <location>
        <begin position="1"/>
        <end position="28"/>
    </location>
</feature>
<feature type="compositionally biased region" description="Polar residues" evidence="1">
    <location>
        <begin position="152"/>
        <end position="168"/>
    </location>
</feature>
<accession>A0A914C2B7</accession>
<sequence length="374" mass="43074">MDMSSKIKEEVLETPSNEEAPRHQIQNPIYSPLITSPYINLDRSARSLASTPSHLKTVPPRVNIISPVRKRLPTYAIRNPDEVTKKSKKVDEIIKKILITTNQKNSNNQLTPDEGTSKTERIVIIKEPEDANSSQTPLKSKPESGKELKLNPPSTSTSIQGKRAQQNRPKIKEEVLSDNEERSITSQKQKPALSKESTRHDHSYEKKGQYETYERPIRVNSTSSYESDANFSSEDRSVPSREMPALLKETISDVHLTNILKSKISDELKPNKDPESIQLSNSEHETSQIQPLRGETGKRGRGRPRIHVPLHKDDPNKRKQREYHQTYWVQRENRVKTEVTQKYENLLKEILRNIHCQEDREMMEKLLKENGIQL</sequence>
<dbReference type="AlphaFoldDB" id="A0A914C2B7"/>
<feature type="compositionally biased region" description="Basic and acidic residues" evidence="1">
    <location>
        <begin position="170"/>
        <end position="183"/>
    </location>
</feature>
<evidence type="ECO:0000256" key="1">
    <source>
        <dbReference type="SAM" id="MobiDB-lite"/>
    </source>
</evidence>
<organism evidence="2 3">
    <name type="scientific">Acrobeloides nanus</name>
    <dbReference type="NCBI Taxonomy" id="290746"/>
    <lineage>
        <taxon>Eukaryota</taxon>
        <taxon>Metazoa</taxon>
        <taxon>Ecdysozoa</taxon>
        <taxon>Nematoda</taxon>
        <taxon>Chromadorea</taxon>
        <taxon>Rhabditida</taxon>
        <taxon>Tylenchina</taxon>
        <taxon>Cephalobomorpha</taxon>
        <taxon>Cephaloboidea</taxon>
        <taxon>Cephalobidae</taxon>
        <taxon>Acrobeloides</taxon>
    </lineage>
</organism>
<feature type="compositionally biased region" description="Basic and acidic residues" evidence="1">
    <location>
        <begin position="196"/>
        <end position="217"/>
    </location>
</feature>
<feature type="compositionally biased region" description="Basic and acidic residues" evidence="1">
    <location>
        <begin position="265"/>
        <end position="275"/>
    </location>
</feature>
<evidence type="ECO:0000313" key="2">
    <source>
        <dbReference type="Proteomes" id="UP000887540"/>
    </source>
</evidence>
<feature type="region of interest" description="Disordered" evidence="1">
    <location>
        <begin position="126"/>
        <end position="240"/>
    </location>
</feature>
<protein>
    <submittedName>
        <fullName evidence="3">Uncharacterized protein</fullName>
    </submittedName>
</protein>
<feature type="region of interest" description="Disordered" evidence="1">
    <location>
        <begin position="265"/>
        <end position="319"/>
    </location>
</feature>
<proteinExistence type="predicted"/>
<dbReference type="Proteomes" id="UP000887540">
    <property type="component" value="Unplaced"/>
</dbReference>
<feature type="compositionally biased region" description="Basic and acidic residues" evidence="1">
    <location>
        <begin position="140"/>
        <end position="149"/>
    </location>
</feature>
<dbReference type="WBParaSite" id="ACRNAN_Path_1566.g6090.t1">
    <property type="protein sequence ID" value="ACRNAN_Path_1566.g6090.t1"/>
    <property type="gene ID" value="ACRNAN_Path_1566.g6090"/>
</dbReference>
<evidence type="ECO:0000313" key="3">
    <source>
        <dbReference type="WBParaSite" id="ACRNAN_Path_1566.g6090.t1"/>
    </source>
</evidence>
<name>A0A914C2B7_9BILA</name>